<evidence type="ECO:0000256" key="1">
    <source>
        <dbReference type="SAM" id="MobiDB-lite"/>
    </source>
</evidence>
<evidence type="ECO:0000313" key="2">
    <source>
        <dbReference type="EMBL" id="KAG6504276.1"/>
    </source>
</evidence>
<evidence type="ECO:0000313" key="3">
    <source>
        <dbReference type="Proteomes" id="UP000734854"/>
    </source>
</evidence>
<reference evidence="2 3" key="1">
    <citation type="submission" date="2020-08" db="EMBL/GenBank/DDBJ databases">
        <title>Plant Genome Project.</title>
        <authorList>
            <person name="Zhang R.-G."/>
        </authorList>
    </citation>
    <scope>NUCLEOTIDE SEQUENCE [LARGE SCALE GENOMIC DNA]</scope>
    <source>
        <tissue evidence="2">Rhizome</tissue>
    </source>
</reference>
<dbReference type="GO" id="GO:0009909">
    <property type="term" value="P:regulation of flower development"/>
    <property type="evidence" value="ECO:0007669"/>
    <property type="project" value="InterPro"/>
</dbReference>
<dbReference type="InterPro" id="IPR045281">
    <property type="entry name" value="CONSTANS-like"/>
</dbReference>
<feature type="region of interest" description="Disordered" evidence="1">
    <location>
        <begin position="303"/>
        <end position="323"/>
    </location>
</feature>
<gene>
    <name evidence="2" type="ORF">ZIOFF_036607</name>
</gene>
<dbReference type="EMBL" id="JACMSC010000010">
    <property type="protein sequence ID" value="KAG6504276.1"/>
    <property type="molecule type" value="Genomic_DNA"/>
</dbReference>
<feature type="compositionally biased region" description="Low complexity" evidence="1">
    <location>
        <begin position="134"/>
        <end position="148"/>
    </location>
</feature>
<dbReference type="Proteomes" id="UP000734854">
    <property type="component" value="Unassembled WGS sequence"/>
</dbReference>
<dbReference type="AlphaFoldDB" id="A0A8J5GBX6"/>
<name>A0A8J5GBX6_ZINOF</name>
<sequence length="375" mass="39399">MVGEGDMLPEIAEPAASDELLIVSFDVQGCCDELVARWNAEISSPIAEQLLDFCDGDGGGTGGLFVHSDNSILLPSYEDGVSSSPEAYAVAATDGPAALCCYGVDDNAAAGFSSSRSLYALFDAPPPPPDSDPDLSFYPSSSSSSSDLLPPPPSAEAFLVPPGPAMYVGDPFDQVILKESMTDGYSIDLATVVPMPSAGGSAMGQPPQGGFEEPCYVLPEMAGLNAPSFEFLQGINAALYGGGDSQDLFGGGMPAIGSTARLLTDVAENGAPVCSFVQDAMRSHSYNSGDLQVIGGGSQHPMMGCNSSSSSARPMPTSDAISSLDDPTYKVCRLSVEERKEKIHRYMKKRNERNFSKKIKASILLHHHSRSNFLL</sequence>
<accession>A0A8J5GBX6</accession>
<comment type="caution">
    <text evidence="2">The sequence shown here is derived from an EMBL/GenBank/DDBJ whole genome shotgun (WGS) entry which is preliminary data.</text>
</comment>
<proteinExistence type="predicted"/>
<organism evidence="2 3">
    <name type="scientific">Zingiber officinale</name>
    <name type="common">Ginger</name>
    <name type="synonym">Amomum zingiber</name>
    <dbReference type="NCBI Taxonomy" id="94328"/>
    <lineage>
        <taxon>Eukaryota</taxon>
        <taxon>Viridiplantae</taxon>
        <taxon>Streptophyta</taxon>
        <taxon>Embryophyta</taxon>
        <taxon>Tracheophyta</taxon>
        <taxon>Spermatophyta</taxon>
        <taxon>Magnoliopsida</taxon>
        <taxon>Liliopsida</taxon>
        <taxon>Zingiberales</taxon>
        <taxon>Zingiberaceae</taxon>
        <taxon>Zingiber</taxon>
    </lineage>
</organism>
<dbReference type="GO" id="GO:0003700">
    <property type="term" value="F:DNA-binding transcription factor activity"/>
    <property type="evidence" value="ECO:0007669"/>
    <property type="project" value="TreeGrafter"/>
</dbReference>
<dbReference type="PANTHER" id="PTHR31319:SF110">
    <property type="entry name" value="CCT MOTIF FAMILY PROTEIN"/>
    <property type="match status" value="1"/>
</dbReference>
<evidence type="ECO:0008006" key="4">
    <source>
        <dbReference type="Google" id="ProtNLM"/>
    </source>
</evidence>
<keyword evidence="3" id="KW-1185">Reference proteome</keyword>
<dbReference type="GO" id="GO:0005634">
    <property type="term" value="C:nucleus"/>
    <property type="evidence" value="ECO:0007669"/>
    <property type="project" value="TreeGrafter"/>
</dbReference>
<feature type="region of interest" description="Disordered" evidence="1">
    <location>
        <begin position="123"/>
        <end position="155"/>
    </location>
</feature>
<dbReference type="PANTHER" id="PTHR31319">
    <property type="entry name" value="ZINC FINGER PROTEIN CONSTANS-LIKE 4"/>
    <property type="match status" value="1"/>
</dbReference>
<protein>
    <recommendedName>
        <fullName evidence="4">CCT domain-containing protein</fullName>
    </recommendedName>
</protein>